<dbReference type="GO" id="GO:0046540">
    <property type="term" value="C:U4/U6 x U5 tri-snRNP complex"/>
    <property type="evidence" value="ECO:0007669"/>
    <property type="project" value="InterPro"/>
</dbReference>
<reference evidence="7" key="3">
    <citation type="submission" date="2025-09" db="UniProtKB">
        <authorList>
            <consortium name="Ensembl"/>
        </authorList>
    </citation>
    <scope>IDENTIFICATION</scope>
</reference>
<dbReference type="HOGENOM" id="CLU_009379_3_0_1"/>
<dbReference type="AlphaFoldDB" id="H2ZE64"/>
<evidence type="ECO:0000256" key="6">
    <source>
        <dbReference type="SAM" id="MobiDB-lite"/>
    </source>
</evidence>
<dbReference type="InterPro" id="IPR005011">
    <property type="entry name" value="SNU66/SART1"/>
</dbReference>
<dbReference type="PANTHER" id="PTHR14152">
    <property type="entry name" value="SQUAMOUS CELL CARCINOMA ANTIGEN RECOGNISED BY CYTOTOXIC T LYMPHOCYTES"/>
    <property type="match status" value="1"/>
</dbReference>
<feature type="compositionally biased region" description="Basic and acidic residues" evidence="6">
    <location>
        <begin position="13"/>
        <end position="52"/>
    </location>
</feature>
<keyword evidence="5" id="KW-0539">Nucleus</keyword>
<dbReference type="GO" id="GO:0000481">
    <property type="term" value="P:maturation of 5S rRNA"/>
    <property type="evidence" value="ECO:0007669"/>
    <property type="project" value="TreeGrafter"/>
</dbReference>
<keyword evidence="3" id="KW-0507">mRNA processing</keyword>
<feature type="compositionally biased region" description="Basic and acidic residues" evidence="6">
    <location>
        <begin position="80"/>
        <end position="103"/>
    </location>
</feature>
<reference evidence="8" key="1">
    <citation type="submission" date="2003-08" db="EMBL/GenBank/DDBJ databases">
        <authorList>
            <person name="Birren B."/>
            <person name="Nusbaum C."/>
            <person name="Abebe A."/>
            <person name="Abouelleil A."/>
            <person name="Adekoya E."/>
            <person name="Ait-zahra M."/>
            <person name="Allen N."/>
            <person name="Allen T."/>
            <person name="An P."/>
            <person name="Anderson M."/>
            <person name="Anderson S."/>
            <person name="Arachchi H."/>
            <person name="Armbruster J."/>
            <person name="Bachantsang P."/>
            <person name="Baldwin J."/>
            <person name="Barry A."/>
            <person name="Bayul T."/>
            <person name="Blitshsteyn B."/>
            <person name="Bloom T."/>
            <person name="Blye J."/>
            <person name="Boguslavskiy L."/>
            <person name="Borowsky M."/>
            <person name="Boukhgalter B."/>
            <person name="Brunache A."/>
            <person name="Butler J."/>
            <person name="Calixte N."/>
            <person name="Calvo S."/>
            <person name="Camarata J."/>
            <person name="Campo K."/>
            <person name="Chang J."/>
            <person name="Cheshatsang Y."/>
            <person name="Citroen M."/>
            <person name="Collymore A."/>
            <person name="Considine T."/>
            <person name="Cook A."/>
            <person name="Cooke P."/>
            <person name="Corum B."/>
            <person name="Cuomo C."/>
            <person name="David R."/>
            <person name="Dawoe T."/>
            <person name="Degray S."/>
            <person name="Dodge S."/>
            <person name="Dooley K."/>
            <person name="Dorje P."/>
            <person name="Dorjee K."/>
            <person name="Dorris L."/>
            <person name="Duffey N."/>
            <person name="Dupes A."/>
            <person name="Elkins T."/>
            <person name="Engels R."/>
            <person name="Erickson J."/>
            <person name="Farina A."/>
            <person name="Faro S."/>
            <person name="Ferreira P."/>
            <person name="Fischer H."/>
            <person name="Fitzgerald M."/>
            <person name="Foley K."/>
            <person name="Gage D."/>
            <person name="Galagan J."/>
            <person name="Gearin G."/>
            <person name="Gnerre S."/>
            <person name="Gnirke A."/>
            <person name="Goyette A."/>
            <person name="Graham J."/>
            <person name="Grandbois E."/>
            <person name="Gyaltsen K."/>
            <person name="Hafez N."/>
            <person name="Hagopian D."/>
            <person name="Hagos B."/>
            <person name="Hall J."/>
            <person name="Hatcher B."/>
            <person name="Heller A."/>
            <person name="Higgins H."/>
            <person name="Honan T."/>
            <person name="Horn A."/>
            <person name="Houde N."/>
            <person name="Hughes L."/>
            <person name="Hulme W."/>
            <person name="Husby E."/>
            <person name="Iliev I."/>
            <person name="Jaffe D."/>
            <person name="Jones C."/>
            <person name="Kamal M."/>
            <person name="Kamat A."/>
            <person name="Kamvysselis M."/>
            <person name="Karlsson E."/>
            <person name="Kells C."/>
            <person name="Kieu A."/>
            <person name="Kisner P."/>
            <person name="Kodira C."/>
            <person name="Kulbokas E."/>
            <person name="Labutti K."/>
            <person name="Lama D."/>
            <person name="Landers T."/>
            <person name="Leger J."/>
            <person name="Levine S."/>
            <person name="Lewis D."/>
            <person name="Lewis T."/>
            <person name="Lindblad-toh K."/>
            <person name="Liu X."/>
            <person name="Lokyitsang T."/>
            <person name="Lokyitsang Y."/>
            <person name="Lucien O."/>
            <person name="Lui A."/>
            <person name="Ma L.J."/>
            <person name="Mabbitt R."/>
            <person name="Macdonald J."/>
            <person name="Maclean C."/>
            <person name="Major J."/>
            <person name="Manning J."/>
            <person name="Marabella R."/>
            <person name="Maru K."/>
            <person name="Matthews C."/>
            <person name="Mauceli E."/>
            <person name="Mccarthy M."/>
            <person name="Mcdonough S."/>
            <person name="Mcghee T."/>
            <person name="Meldrim J."/>
            <person name="Meneus L."/>
            <person name="Mesirov J."/>
            <person name="Mihalev A."/>
            <person name="Mihova T."/>
            <person name="Mikkelsen T."/>
            <person name="Mlenga V."/>
            <person name="Moru K."/>
            <person name="Mozes J."/>
            <person name="Mulrain L."/>
            <person name="Munson G."/>
            <person name="Naylor J."/>
            <person name="Newes C."/>
            <person name="Nguyen C."/>
            <person name="Nguyen N."/>
            <person name="Nguyen T."/>
            <person name="Nicol R."/>
            <person name="Nielsen C."/>
            <person name="Nizzari M."/>
            <person name="Norbu C."/>
            <person name="Norbu N."/>
            <person name="O'donnell P."/>
            <person name="Okoawo O."/>
            <person name="O'leary S."/>
            <person name="Omotosho B."/>
            <person name="O'neill K."/>
            <person name="Osman S."/>
            <person name="Parker S."/>
            <person name="Perrin D."/>
            <person name="Phunkhang P."/>
            <person name="Piqani B."/>
            <person name="Purcell S."/>
            <person name="Rachupka T."/>
            <person name="Ramasamy U."/>
            <person name="Rameau R."/>
            <person name="Ray V."/>
            <person name="Raymond C."/>
            <person name="Retta R."/>
            <person name="Richardson S."/>
            <person name="Rise C."/>
            <person name="Rodriguez J."/>
            <person name="Rogers J."/>
            <person name="Rogov P."/>
            <person name="Rutman M."/>
            <person name="Schupbach R."/>
            <person name="Seaman C."/>
            <person name="Settipalli S."/>
            <person name="Sharpe T."/>
            <person name="Sheridan J."/>
            <person name="Sherpa N."/>
            <person name="Shi J."/>
            <person name="Smirnov S."/>
            <person name="Smith C."/>
            <person name="Sougnez C."/>
            <person name="Spencer B."/>
            <person name="Stalker J."/>
            <person name="Stange-thomann N."/>
            <person name="Stavropoulos S."/>
            <person name="Stetson K."/>
            <person name="Stone C."/>
            <person name="Stone S."/>
            <person name="Stubbs M."/>
            <person name="Talamas J."/>
            <person name="Tchuinga P."/>
            <person name="Tenzing P."/>
            <person name="Tesfaye S."/>
            <person name="Theodore J."/>
            <person name="Thoulutsang Y."/>
            <person name="Topham K."/>
            <person name="Towey S."/>
            <person name="Tsamla T."/>
            <person name="Tsomo N."/>
            <person name="Vallee D."/>
            <person name="Vassiliev H."/>
            <person name="Venkataraman V."/>
            <person name="Vinson J."/>
            <person name="Vo A."/>
            <person name="Wade C."/>
            <person name="Wang S."/>
            <person name="Wangchuk T."/>
            <person name="Wangdi T."/>
            <person name="Whittaker C."/>
            <person name="Wilkinson J."/>
            <person name="Wu Y."/>
            <person name="Wyman D."/>
            <person name="Yadav S."/>
            <person name="Yang S."/>
            <person name="Yang X."/>
            <person name="Yeager S."/>
            <person name="Yee E."/>
            <person name="Young G."/>
            <person name="Zainoun J."/>
            <person name="Zembeck L."/>
            <person name="Zimmer A."/>
            <person name="Zody M."/>
            <person name="Lander E."/>
        </authorList>
    </citation>
    <scope>NUCLEOTIDE SEQUENCE [LARGE SCALE GENOMIC DNA]</scope>
</reference>
<evidence type="ECO:0000256" key="5">
    <source>
        <dbReference type="ARBA" id="ARBA00023242"/>
    </source>
</evidence>
<keyword evidence="8" id="KW-1185">Reference proteome</keyword>
<comment type="subcellular location">
    <subcellularLocation>
        <location evidence="1">Nucleus</location>
    </subcellularLocation>
</comment>
<dbReference type="PANTHER" id="PTHR14152:SF5">
    <property type="entry name" value="U4_U6.U5 TRI-SNRNP-ASSOCIATED PROTEIN 1"/>
    <property type="match status" value="1"/>
</dbReference>
<reference evidence="7" key="2">
    <citation type="submission" date="2025-08" db="UniProtKB">
        <authorList>
            <consortium name="Ensembl"/>
        </authorList>
    </citation>
    <scope>IDENTIFICATION</scope>
</reference>
<dbReference type="Pfam" id="PF03343">
    <property type="entry name" value="SART-1"/>
    <property type="match status" value="1"/>
</dbReference>
<dbReference type="Ensembl" id="ENSCSAVT00000016059.1">
    <property type="protein sequence ID" value="ENSCSAVP00000015880.1"/>
    <property type="gene ID" value="ENSCSAVG00000009337.1"/>
</dbReference>
<organism evidence="7 8">
    <name type="scientific">Ciona savignyi</name>
    <name type="common">Pacific transparent sea squirt</name>
    <dbReference type="NCBI Taxonomy" id="51511"/>
    <lineage>
        <taxon>Eukaryota</taxon>
        <taxon>Metazoa</taxon>
        <taxon>Chordata</taxon>
        <taxon>Tunicata</taxon>
        <taxon>Ascidiacea</taxon>
        <taxon>Phlebobranchia</taxon>
        <taxon>Cionidae</taxon>
        <taxon>Ciona</taxon>
    </lineage>
</organism>
<feature type="compositionally biased region" description="Acidic residues" evidence="6">
    <location>
        <begin position="541"/>
        <end position="551"/>
    </location>
</feature>
<keyword evidence="4" id="KW-0508">mRNA splicing</keyword>
<accession>H2ZE64</accession>
<evidence type="ECO:0000313" key="7">
    <source>
        <dbReference type="Ensembl" id="ENSCSAVP00000015880.1"/>
    </source>
</evidence>
<evidence type="ECO:0000256" key="2">
    <source>
        <dbReference type="ARBA" id="ARBA00006076"/>
    </source>
</evidence>
<feature type="region of interest" description="Disordered" evidence="6">
    <location>
        <begin position="406"/>
        <end position="441"/>
    </location>
</feature>
<dbReference type="Proteomes" id="UP000007875">
    <property type="component" value="Unassembled WGS sequence"/>
</dbReference>
<dbReference type="GeneTree" id="ENSGT00390000007071"/>
<evidence type="ECO:0000256" key="3">
    <source>
        <dbReference type="ARBA" id="ARBA00022664"/>
    </source>
</evidence>
<feature type="region of interest" description="Disordered" evidence="6">
    <location>
        <begin position="1"/>
        <end position="103"/>
    </location>
</feature>
<sequence>KESKHKHKRRHRYSDSDERSRNRENSEERQSESRNRNGAKIKTEQPDAEKSESLSIDETNKIRAKLGLKPLDIGNSQSEDGVKLNSDENFVHAPAEDLAEKKKQEKLREKIMESKKKREIAKKMSKVRTLGEVEEDSAADWVVKSRMAQQQREQDEKMMKLGDEFGVSDLIKTELGSKSTAHDYTERDLAGLSVEHSLESFREGRNEILVIKDKEILGSDEEDVLHSLNVDDVEKSKKNMEIKRRGVGYKAYEEEEIDDMGFFKAKVVLGKYDEEIEGEQITKFKIGASGKVDASWVQQKEEMKQVSCIRAKGESLSLPPLKLANEYLTEEDMRFKKRKRKVKKSRKREVFKADDLLPLPGSSEGLSNHGSRFVLCEKEQYLPSYSALRMLWFWFLTFAQIIPPLHIPRNSTKPEDKSGTNDGESSQMNNKDERNVIEDDDDAINDLQRALDKSRRAKQKKADAAADEGAQKVAQHLHNLTRVKLEKPDEQFTNTLFLNATDEFCRHFNLMSPLILFNNCTTTGAQVPVKQEVKQVEDMDLDEDNSDEDDTQMSKWSSVNPGQEVKHTVPTQENIVKFKKSLKKLTKFSVLEHAPIEAEPLAANGLMGALKLAERKGYLQDEQKKGNQIITTNLDNIQAKYYSIEDKNAVDYLDKYAHEKYSKERNASITVDFTEKKDYKPQISIEYVDEKGRNLSAKEAFRKLSHRFHGKGSGKMKQEKRMKKLTEQETMLHMSSTDTPLNTVAMMKEKQRSQSSPYIVLSGAGK</sequence>
<feature type="region of interest" description="Disordered" evidence="6">
    <location>
        <begin position="110"/>
        <end position="129"/>
    </location>
</feature>
<feature type="compositionally biased region" description="Polar residues" evidence="6">
    <location>
        <begin position="420"/>
        <end position="429"/>
    </location>
</feature>
<dbReference type="GO" id="GO:0045292">
    <property type="term" value="P:mRNA cis splicing, via spliceosome"/>
    <property type="evidence" value="ECO:0007669"/>
    <property type="project" value="TreeGrafter"/>
</dbReference>
<feature type="compositionally biased region" description="Basic residues" evidence="6">
    <location>
        <begin position="1"/>
        <end position="12"/>
    </location>
</feature>
<feature type="compositionally biased region" description="Basic residues" evidence="6">
    <location>
        <begin position="117"/>
        <end position="126"/>
    </location>
</feature>
<feature type="region of interest" description="Disordered" evidence="6">
    <location>
        <begin position="541"/>
        <end position="566"/>
    </location>
</feature>
<name>H2ZE64_CIOSA</name>
<evidence type="ECO:0008006" key="9">
    <source>
        <dbReference type="Google" id="ProtNLM"/>
    </source>
</evidence>
<comment type="similarity">
    <text evidence="2">Belongs to the SNU66/SART1 family.</text>
</comment>
<evidence type="ECO:0000256" key="1">
    <source>
        <dbReference type="ARBA" id="ARBA00004123"/>
    </source>
</evidence>
<dbReference type="InterPro" id="IPR045347">
    <property type="entry name" value="HIND"/>
</dbReference>
<dbReference type="Pfam" id="PF19252">
    <property type="entry name" value="HIND"/>
    <property type="match status" value="1"/>
</dbReference>
<evidence type="ECO:0000256" key="4">
    <source>
        <dbReference type="ARBA" id="ARBA00023187"/>
    </source>
</evidence>
<protein>
    <recommendedName>
        <fullName evidence="9">U4/U6.U5 tri-snRNP-associated protein 1</fullName>
    </recommendedName>
</protein>
<proteinExistence type="inferred from homology"/>
<evidence type="ECO:0000313" key="8">
    <source>
        <dbReference type="Proteomes" id="UP000007875"/>
    </source>
</evidence>